<dbReference type="InterPro" id="IPR043504">
    <property type="entry name" value="Peptidase_S1_PA_chymotrypsin"/>
</dbReference>
<dbReference type="Proteomes" id="UP000612055">
    <property type="component" value="Unassembled WGS sequence"/>
</dbReference>
<comment type="caution">
    <text evidence="1">The sequence shown here is derived from an EMBL/GenBank/DDBJ whole genome shotgun (WGS) entry which is preliminary data.</text>
</comment>
<proteinExistence type="predicted"/>
<dbReference type="SUPFAM" id="SSF50494">
    <property type="entry name" value="Trypsin-like serine proteases"/>
    <property type="match status" value="1"/>
</dbReference>
<protein>
    <submittedName>
        <fullName evidence="1">Uncharacterized protein</fullName>
    </submittedName>
</protein>
<organism evidence="1 2">
    <name type="scientific">Edaphochlamys debaryana</name>
    <dbReference type="NCBI Taxonomy" id="47281"/>
    <lineage>
        <taxon>Eukaryota</taxon>
        <taxon>Viridiplantae</taxon>
        <taxon>Chlorophyta</taxon>
        <taxon>core chlorophytes</taxon>
        <taxon>Chlorophyceae</taxon>
        <taxon>CS clade</taxon>
        <taxon>Chlamydomonadales</taxon>
        <taxon>Chlamydomonadales incertae sedis</taxon>
        <taxon>Edaphochlamys</taxon>
    </lineage>
</organism>
<dbReference type="Pfam" id="PF13365">
    <property type="entry name" value="Trypsin_2"/>
    <property type="match status" value="1"/>
</dbReference>
<keyword evidence="2" id="KW-1185">Reference proteome</keyword>
<dbReference type="OrthoDB" id="542443at2759"/>
<name>A0A835XRQ3_9CHLO</name>
<dbReference type="Gene3D" id="2.40.10.10">
    <property type="entry name" value="Trypsin-like serine proteases"/>
    <property type="match status" value="2"/>
</dbReference>
<accession>A0A835XRQ3</accession>
<evidence type="ECO:0000313" key="1">
    <source>
        <dbReference type="EMBL" id="KAG2487026.1"/>
    </source>
</evidence>
<dbReference type="InterPro" id="IPR009003">
    <property type="entry name" value="Peptidase_S1_PA"/>
</dbReference>
<sequence length="293" mass="29818">MAPAIRAALLSVSGEDATSIQPIVGALSDLGFNVDVDDQAGGAFRLLEADKVHGLNGRQQLALKAAIQGTAAVAAGLGAGPAGASEGGVLADIKARLPCSSKYAAHLLVPTKPSLPPHKEAATVVGPHHVATYAHEGHSGWTEKHKVQVFVHCPHEDRRVPVDAEVVYHNTTTDIAILEVQRELPAPVLDSAASAGDKYYIHGQSTQAQADATSISHGMVAATELDAYGHIRGDIVAGAGDSGGGCFSVATGKLIAMVVGSDHKTNKVILVPIATISSILAGLSAQKAPGAAA</sequence>
<dbReference type="EMBL" id="JAEHOE010000102">
    <property type="protein sequence ID" value="KAG2487026.1"/>
    <property type="molecule type" value="Genomic_DNA"/>
</dbReference>
<gene>
    <name evidence="1" type="ORF">HYH03_014272</name>
</gene>
<dbReference type="AlphaFoldDB" id="A0A835XRQ3"/>
<evidence type="ECO:0000313" key="2">
    <source>
        <dbReference type="Proteomes" id="UP000612055"/>
    </source>
</evidence>
<reference evidence="1" key="1">
    <citation type="journal article" date="2020" name="bioRxiv">
        <title>Comparative genomics of Chlamydomonas.</title>
        <authorList>
            <person name="Craig R.J."/>
            <person name="Hasan A.R."/>
            <person name="Ness R.W."/>
            <person name="Keightley P.D."/>
        </authorList>
    </citation>
    <scope>NUCLEOTIDE SEQUENCE</scope>
    <source>
        <strain evidence="1">CCAP 11/70</strain>
    </source>
</reference>